<dbReference type="EMBL" id="CP142149">
    <property type="protein sequence ID" value="WSE35008.1"/>
    <property type="molecule type" value="Genomic_DNA"/>
</dbReference>
<dbReference type="Proteomes" id="UP001330812">
    <property type="component" value="Chromosome"/>
</dbReference>
<keyword evidence="3" id="KW-1133">Transmembrane helix</keyword>
<evidence type="ECO:0000256" key="3">
    <source>
        <dbReference type="SAM" id="Phobius"/>
    </source>
</evidence>
<proteinExistence type="predicted"/>
<name>A0ABZ1IL93_9PSEU</name>
<feature type="region of interest" description="Disordered" evidence="2">
    <location>
        <begin position="167"/>
        <end position="187"/>
    </location>
</feature>
<dbReference type="RefSeq" id="WP_326837815.1">
    <property type="nucleotide sequence ID" value="NZ_CP142149.1"/>
</dbReference>
<keyword evidence="1" id="KW-0378">Hydrolase</keyword>
<evidence type="ECO:0000313" key="5">
    <source>
        <dbReference type="Proteomes" id="UP001330812"/>
    </source>
</evidence>
<evidence type="ECO:0000313" key="4">
    <source>
        <dbReference type="EMBL" id="WSE35008.1"/>
    </source>
</evidence>
<keyword evidence="5" id="KW-1185">Reference proteome</keyword>
<dbReference type="InterPro" id="IPR023365">
    <property type="entry name" value="Sortase_dom-sf"/>
</dbReference>
<organism evidence="4 5">
    <name type="scientific">Amycolatopsis rhabdoformis</name>
    <dbReference type="NCBI Taxonomy" id="1448059"/>
    <lineage>
        <taxon>Bacteria</taxon>
        <taxon>Bacillati</taxon>
        <taxon>Actinomycetota</taxon>
        <taxon>Actinomycetes</taxon>
        <taxon>Pseudonocardiales</taxon>
        <taxon>Pseudonocardiaceae</taxon>
        <taxon>Amycolatopsis</taxon>
    </lineage>
</organism>
<feature type="transmembrane region" description="Helical" evidence="3">
    <location>
        <begin position="20"/>
        <end position="44"/>
    </location>
</feature>
<reference evidence="4 5" key="1">
    <citation type="journal article" date="2015" name="Int. J. Syst. Evol. Microbiol.">
        <title>Amycolatopsis rhabdoformis sp. nov., an actinomycete isolated from a tropical forest soil.</title>
        <authorList>
            <person name="Souza W.R."/>
            <person name="Silva R.E."/>
            <person name="Goodfellow M."/>
            <person name="Busarakam K."/>
            <person name="Figueiro F.S."/>
            <person name="Ferreira D."/>
            <person name="Rodrigues-Filho E."/>
            <person name="Moraes L.A.B."/>
            <person name="Zucchi T.D."/>
        </authorList>
    </citation>
    <scope>NUCLEOTIDE SEQUENCE [LARGE SCALE GENOMIC DNA]</scope>
    <source>
        <strain evidence="4 5">NCIMB 14900</strain>
    </source>
</reference>
<feature type="transmembrane region" description="Helical" evidence="3">
    <location>
        <begin position="266"/>
        <end position="284"/>
    </location>
</feature>
<accession>A0ABZ1IL93</accession>
<protein>
    <submittedName>
        <fullName evidence="4">Sortase</fullName>
    </submittedName>
</protein>
<dbReference type="Pfam" id="PF04203">
    <property type="entry name" value="Sortase"/>
    <property type="match status" value="1"/>
</dbReference>
<dbReference type="InterPro" id="IPR005754">
    <property type="entry name" value="Sortase"/>
</dbReference>
<gene>
    <name evidence="4" type="ORF">VSH64_23540</name>
</gene>
<evidence type="ECO:0000256" key="2">
    <source>
        <dbReference type="SAM" id="MobiDB-lite"/>
    </source>
</evidence>
<sequence>MVTTGTDTAAPPSGKPAAVWVTGQALSIIGGLMLCLVLQIAVIGQLAHNRDQDRAYAAFRDQLANATAPAGAYDPDGHPLEPGTPVAVLVVPRIGVREVVGEGSTSEVLKSGPGHRRDTVLPGQAGTSVVLGRRAGYGAPFLDLGKLKRGDLISVVTGQGKHEFEVQGVRHSGDPQPAPPAQGQGRLTLVTADGPPGLPSDVLRVDARLLTPAVGTAGVLPASATSESEQALAGDPEAMVPLVLWGLVLVLSAAGVVYVHQRVGKWHSWVIGVPLLGALGLTVADQAASLLPNLW</sequence>
<evidence type="ECO:0000256" key="1">
    <source>
        <dbReference type="ARBA" id="ARBA00022801"/>
    </source>
</evidence>
<dbReference type="SUPFAM" id="SSF63817">
    <property type="entry name" value="Sortase"/>
    <property type="match status" value="1"/>
</dbReference>
<dbReference type="Gene3D" id="2.40.260.10">
    <property type="entry name" value="Sortase"/>
    <property type="match status" value="1"/>
</dbReference>
<keyword evidence="3" id="KW-0472">Membrane</keyword>
<keyword evidence="3" id="KW-0812">Transmembrane</keyword>
<feature type="transmembrane region" description="Helical" evidence="3">
    <location>
        <begin position="242"/>
        <end position="260"/>
    </location>
</feature>